<name>A0A194WUK6_MOLSC</name>
<keyword evidence="2" id="KW-0812">Transmembrane</keyword>
<dbReference type="Proteomes" id="UP000070700">
    <property type="component" value="Unassembled WGS sequence"/>
</dbReference>
<dbReference type="AlphaFoldDB" id="A0A194WUK6"/>
<dbReference type="RefSeq" id="XP_018066003.1">
    <property type="nucleotide sequence ID" value="XM_018221436.1"/>
</dbReference>
<evidence type="ECO:0000256" key="2">
    <source>
        <dbReference type="SAM" id="Phobius"/>
    </source>
</evidence>
<reference evidence="3 4" key="1">
    <citation type="submission" date="2015-10" db="EMBL/GenBank/DDBJ databases">
        <title>Full genome of DAOMC 229536 Phialocephala scopiformis, a fungal endophyte of spruce producing the potent anti-insectan compound rugulosin.</title>
        <authorList>
            <consortium name="DOE Joint Genome Institute"/>
            <person name="Walker A.K."/>
            <person name="Frasz S.L."/>
            <person name="Seifert K.A."/>
            <person name="Miller J.D."/>
            <person name="Mondo S.J."/>
            <person name="Labutti K."/>
            <person name="Lipzen A."/>
            <person name="Dockter R."/>
            <person name="Kennedy M."/>
            <person name="Grigoriev I.V."/>
            <person name="Spatafora J.W."/>
        </authorList>
    </citation>
    <scope>NUCLEOTIDE SEQUENCE [LARGE SCALE GENOMIC DNA]</scope>
    <source>
        <strain evidence="3 4">CBS 120377</strain>
    </source>
</reference>
<evidence type="ECO:0000313" key="3">
    <source>
        <dbReference type="EMBL" id="KUJ11648.1"/>
    </source>
</evidence>
<gene>
    <name evidence="3" type="ORF">LY89DRAFT_758431</name>
</gene>
<evidence type="ECO:0000256" key="1">
    <source>
        <dbReference type="SAM" id="MobiDB-lite"/>
    </source>
</evidence>
<feature type="transmembrane region" description="Helical" evidence="2">
    <location>
        <begin position="95"/>
        <end position="114"/>
    </location>
</feature>
<keyword evidence="2" id="KW-1133">Transmembrane helix</keyword>
<evidence type="ECO:0000313" key="4">
    <source>
        <dbReference type="Proteomes" id="UP000070700"/>
    </source>
</evidence>
<dbReference type="EMBL" id="KQ947426">
    <property type="protein sequence ID" value="KUJ11648.1"/>
    <property type="molecule type" value="Genomic_DNA"/>
</dbReference>
<proteinExistence type="predicted"/>
<keyword evidence="2" id="KW-0472">Membrane</keyword>
<keyword evidence="4" id="KW-1185">Reference proteome</keyword>
<sequence length="167" mass="18588">MGTFPASWTSVPPLTKNVGILLFEHRPRKYPAASNHTEEKQPIIATYSTSHTPKVTNSSRQSIVLIDSQFQSNIYNDYSTKQTPTMKKSVLKLRIAAVILAAVVVLITICICYADSPCGDEQIDEENPQSLNQSRESRRRKSGDSDIEFALLSPMSPMSVLFVGREL</sequence>
<protein>
    <submittedName>
        <fullName evidence="3">Uncharacterized protein</fullName>
    </submittedName>
</protein>
<dbReference type="KEGG" id="psco:LY89DRAFT_758431"/>
<accession>A0A194WUK6</accession>
<dbReference type="GeneID" id="28831162"/>
<organism evidence="3 4">
    <name type="scientific">Mollisia scopiformis</name>
    <name type="common">Conifer needle endophyte fungus</name>
    <name type="synonym">Phialocephala scopiformis</name>
    <dbReference type="NCBI Taxonomy" id="149040"/>
    <lineage>
        <taxon>Eukaryota</taxon>
        <taxon>Fungi</taxon>
        <taxon>Dikarya</taxon>
        <taxon>Ascomycota</taxon>
        <taxon>Pezizomycotina</taxon>
        <taxon>Leotiomycetes</taxon>
        <taxon>Helotiales</taxon>
        <taxon>Mollisiaceae</taxon>
        <taxon>Mollisia</taxon>
    </lineage>
</organism>
<feature type="region of interest" description="Disordered" evidence="1">
    <location>
        <begin position="122"/>
        <end position="143"/>
    </location>
</feature>
<dbReference type="InParanoid" id="A0A194WUK6"/>